<organism evidence="6 7">
    <name type="scientific">Adiantum capillus-veneris</name>
    <name type="common">Maidenhair fern</name>
    <dbReference type="NCBI Taxonomy" id="13818"/>
    <lineage>
        <taxon>Eukaryota</taxon>
        <taxon>Viridiplantae</taxon>
        <taxon>Streptophyta</taxon>
        <taxon>Embryophyta</taxon>
        <taxon>Tracheophyta</taxon>
        <taxon>Polypodiopsida</taxon>
        <taxon>Polypodiidae</taxon>
        <taxon>Polypodiales</taxon>
        <taxon>Pteridineae</taxon>
        <taxon>Pteridaceae</taxon>
        <taxon>Vittarioideae</taxon>
        <taxon>Adiantum</taxon>
    </lineage>
</organism>
<dbReference type="EMBL" id="JABFUD020000021">
    <property type="protein sequence ID" value="KAI5063609.1"/>
    <property type="molecule type" value="Genomic_DNA"/>
</dbReference>
<dbReference type="FunFam" id="3.40.50.2000:FF:000078">
    <property type="entry name" value="Glycosyltransferase"/>
    <property type="match status" value="1"/>
</dbReference>
<dbReference type="InterPro" id="IPR035595">
    <property type="entry name" value="UDP_glycos_trans_CS"/>
</dbReference>
<dbReference type="Proteomes" id="UP000886520">
    <property type="component" value="Chromosome 21"/>
</dbReference>
<dbReference type="InterPro" id="IPR002213">
    <property type="entry name" value="UDP_glucos_trans"/>
</dbReference>
<dbReference type="PROSITE" id="PS00375">
    <property type="entry name" value="UDPGT"/>
    <property type="match status" value="1"/>
</dbReference>
<evidence type="ECO:0000256" key="2">
    <source>
        <dbReference type="ARBA" id="ARBA00022676"/>
    </source>
</evidence>
<dbReference type="CDD" id="cd03784">
    <property type="entry name" value="GT1_Gtf-like"/>
    <property type="match status" value="1"/>
</dbReference>
<evidence type="ECO:0000313" key="6">
    <source>
        <dbReference type="EMBL" id="KAI5063609.1"/>
    </source>
</evidence>
<dbReference type="PANTHER" id="PTHR11926">
    <property type="entry name" value="GLUCOSYL/GLUCURONOSYL TRANSFERASES"/>
    <property type="match status" value="1"/>
</dbReference>
<accession>A0A9D4Z6V0</accession>
<keyword evidence="7" id="KW-1185">Reference proteome</keyword>
<dbReference type="AlphaFoldDB" id="A0A9D4Z6V0"/>
<evidence type="ECO:0000256" key="1">
    <source>
        <dbReference type="ARBA" id="ARBA00009995"/>
    </source>
</evidence>
<evidence type="ECO:0000256" key="4">
    <source>
        <dbReference type="RuleBase" id="RU003718"/>
    </source>
</evidence>
<dbReference type="GO" id="GO:0080043">
    <property type="term" value="F:quercetin 3-O-glucosyltransferase activity"/>
    <property type="evidence" value="ECO:0007669"/>
    <property type="project" value="TreeGrafter"/>
</dbReference>
<evidence type="ECO:0000256" key="3">
    <source>
        <dbReference type="ARBA" id="ARBA00022679"/>
    </source>
</evidence>
<name>A0A9D4Z6V0_ADICA</name>
<keyword evidence="3 4" id="KW-0808">Transferase</keyword>
<dbReference type="Pfam" id="PF00201">
    <property type="entry name" value="UDPGT"/>
    <property type="match status" value="1"/>
</dbReference>
<keyword evidence="2 4" id="KW-0328">Glycosyltransferase</keyword>
<comment type="caution">
    <text evidence="6">The sequence shown here is derived from an EMBL/GenBank/DDBJ whole genome shotgun (WGS) entry which is preliminary data.</text>
</comment>
<dbReference type="PANTHER" id="PTHR11926:SF1494">
    <property type="entry name" value="FLAVONOL 3-O-GLUCOSYLTRANSFERASE UGT76E12-RELATED"/>
    <property type="match status" value="1"/>
</dbReference>
<protein>
    <recommendedName>
        <fullName evidence="5">Glycosyltransferase</fullName>
        <ecNumber evidence="5">2.4.1.-</ecNumber>
    </recommendedName>
</protein>
<dbReference type="EC" id="2.4.1.-" evidence="5"/>
<reference evidence="6" key="1">
    <citation type="submission" date="2021-01" db="EMBL/GenBank/DDBJ databases">
        <title>Adiantum capillus-veneris genome.</title>
        <authorList>
            <person name="Fang Y."/>
            <person name="Liao Q."/>
        </authorList>
    </citation>
    <scope>NUCLEOTIDE SEQUENCE</scope>
    <source>
        <strain evidence="6">H3</strain>
        <tissue evidence="6">Leaf</tissue>
    </source>
</reference>
<evidence type="ECO:0000313" key="7">
    <source>
        <dbReference type="Proteomes" id="UP000886520"/>
    </source>
</evidence>
<comment type="similarity">
    <text evidence="1 4">Belongs to the UDP-glycosyltransferase family.</text>
</comment>
<dbReference type="Gene3D" id="3.40.50.2000">
    <property type="entry name" value="Glycogen Phosphorylase B"/>
    <property type="match status" value="2"/>
</dbReference>
<proteinExistence type="inferred from homology"/>
<dbReference type="GO" id="GO:0080044">
    <property type="term" value="F:quercetin 7-O-glucosyltransferase activity"/>
    <property type="evidence" value="ECO:0007669"/>
    <property type="project" value="TreeGrafter"/>
</dbReference>
<sequence length="532" mass="59919">MSKTLECKLHVGVPHAEEEPALGPKQEQPMMHIVMVPYPLQGQINPMMQFAKALIAKHSVKVSFINIKHHHDRMQKARSLSSAHDSMIASSRRHVQSRDELQERLEFLWVDNGLPNDFDYTDIRAKIRDFHFATLNMKGPLKQILERLNQKSPSISCVMFGSFCSWVHTISAELGIPSVFFWSQSMAVLSIYYHAPLLDANGLFPYKKHATSDPAVEQEVSHDTCKLVSYLPGVPPLHPSDIPTLLHVDGLSDPVYVMLREHLSVLQNCQGIIINSFEELERDAYQVIQKELPFPVTLAGPLIPSAFLEGDVSDASVGASLLEENIECIDWLNHQRKQSVLYVSFGSLLNPSPEDLATIANGIKNSEQPFLWVIRPRSSIRNVASILPEGFMDDTKELGLIIPWAPQLQVLSHPSVGAFLTHCGWNSTLEALSMGVPMICCPLFTDQPTNSAYMCKFWKIGIALKRHVDDSLRILDVERVVKTVLLEKEGEEMRKRAVELREDAKRAIRAQGSSCIHMEEFIQTVRSHRNGK</sequence>
<evidence type="ECO:0000256" key="5">
    <source>
        <dbReference type="RuleBase" id="RU362057"/>
    </source>
</evidence>
<gene>
    <name evidence="6" type="ORF">GOP47_0022156</name>
</gene>
<dbReference type="OrthoDB" id="5835829at2759"/>
<dbReference type="SUPFAM" id="SSF53756">
    <property type="entry name" value="UDP-Glycosyltransferase/glycogen phosphorylase"/>
    <property type="match status" value="1"/>
</dbReference>